<feature type="region of interest" description="Disordered" evidence="2">
    <location>
        <begin position="640"/>
        <end position="677"/>
    </location>
</feature>
<accession>W7AJT7</accession>
<feature type="compositionally biased region" description="Basic and acidic residues" evidence="2">
    <location>
        <begin position="324"/>
        <end position="345"/>
    </location>
</feature>
<evidence type="ECO:0000256" key="2">
    <source>
        <dbReference type="SAM" id="MobiDB-lite"/>
    </source>
</evidence>
<feature type="compositionally biased region" description="Basic residues" evidence="2">
    <location>
        <begin position="35"/>
        <end position="45"/>
    </location>
</feature>
<sequence length="1294" mass="146432">MEGNGKSTHAPKGGGAVGTPKAERPTETAKGKAQGNKKRKQGKARNGKEPSNDESDESDVYFYNDLQRWKNNVKVPIWLKKPKDKESINEFYKNVIKKLLRVKNKIRAYRIEEAYLIDCLRRCLIDLNLNSIRSLDYVNYKMVRRLCADDCSTILKNDGQDEENGKCFNRTKKQGDPADSKRDILHESILKEDNYADQITHIRVDSAPDKVTPLTAEDIKCLIDSLKNALSVEQRNKKKDLMRHVFNKVIIPGAFFENNNFCPIFMNLLKLDIYNACCLSGTEVSPKLMSLIRLLNNFDEGVADAGSTGEKQKGVPSASTAGTKQEDRQKDDSQQGDVKRGDSQRGDAQPLRSHHNESEDNSYRENCLFFQSQTSLFKLSQYCIEKRLVENHPVTSFDTIYIYNGKEPHSDANQSQCDSDKCKQKRKKLLPHANLKYSLDIQKKKNESLHFINEKKAILENDSTRWRITHRGGSHEEMNHPHAERQYEEGGSPVKEEVTEEVKEEVNRRNEDEAALANEKVASLKARESSCGRVVQENLSHSDKKKELQDGEIAPIEKEAISAEEEAISAEEEAISVGEEAISVQGSIKETEQSFDSAVRSVKGTSNFDYKGSHPKCHTEEGSKEDALNYLQNDWLEFDDDGGVAGRGELDEESLHGGDTNGCEAPRRETTPSTDTERCRLYKDNEPERGDQMDELRLEVAQSGTHNTERNTKLRKRKLSHSSHNSANETQSFQFDTFELFMDNGKIKKKKMLDGINEFEHVPIEGRNSTGKWHDSGCSDFTGAKVRVQLESREVGCGTEQWSGRDTDRESFANQGSSPLDGDNPLNRNDHITSSIEKSPTSARPPSGHSQAGQDSDTSVIIEMIHHDRKKDSDSEGGAVNPMEKFPPSITRPNCSTAVLSDFSTHKEGHPEEEDKNLRSGIGHLCDNASVSCVIDMNDYLKGDGAECLPLLPPKVASNSEVIVLEDDDEEGEEQRNDDNSGESSARDSHHSARKWEGMIEAVKHTPWMNPPTRRDEADGSISTQTPKKRETESKKELSILNIDINKMNNVVLEGLMEFFGLKSKRLSRKILITELTRIQRYLNEQYEQMAREYHPPIDMRKDHSKSRKGSKAPQIDYQTGSDTYRDREEGEKWRICTDRCSDGVSHPMGVPLGDVHAEVQRFFQDEKWFDGAFVGGGSASQVDITQRTSHQVSTTQGSPLPLNDDQAKSQEDYLNRMKKKIKQMELKALFERIDEAICVNEVLHDHIKRDRQIEYSLLKKYLLDCKLSVNREIVLSYCKEKEIQVVLKKKATV</sequence>
<feature type="region of interest" description="Disordered" evidence="2">
    <location>
        <begin position="701"/>
        <end position="728"/>
    </location>
</feature>
<feature type="region of interest" description="Disordered" evidence="2">
    <location>
        <begin position="1"/>
        <end position="57"/>
    </location>
</feature>
<dbReference type="EMBL" id="KI965461">
    <property type="protein sequence ID" value="EUD69099.1"/>
    <property type="molecule type" value="Genomic_DNA"/>
</dbReference>
<keyword evidence="1" id="KW-0175">Coiled coil</keyword>
<reference evidence="3 4" key="1">
    <citation type="submission" date="2013-02" db="EMBL/GenBank/DDBJ databases">
        <title>The Genome Sequence of Plasmodium inui San Antonio 1.</title>
        <authorList>
            <consortium name="The Broad Institute Genome Sequencing Platform"/>
            <consortium name="The Broad Institute Genome Sequencing Center for Infectious Disease"/>
            <person name="Neafsey D."/>
            <person name="Cheeseman I."/>
            <person name="Volkman S."/>
            <person name="Adams J."/>
            <person name="Walker B."/>
            <person name="Young S.K."/>
            <person name="Zeng Q."/>
            <person name="Gargeya S."/>
            <person name="Fitzgerald M."/>
            <person name="Haas B."/>
            <person name="Abouelleil A."/>
            <person name="Alvarado L."/>
            <person name="Arachchi H.M."/>
            <person name="Berlin A.M."/>
            <person name="Chapman S.B."/>
            <person name="Dewar J."/>
            <person name="Goldberg J."/>
            <person name="Griggs A."/>
            <person name="Gujja S."/>
            <person name="Hansen M."/>
            <person name="Howarth C."/>
            <person name="Imamovic A."/>
            <person name="Larimer J."/>
            <person name="McCowan C."/>
            <person name="Murphy C."/>
            <person name="Neiman D."/>
            <person name="Pearson M."/>
            <person name="Priest M."/>
            <person name="Roberts A."/>
            <person name="Saif S."/>
            <person name="Shea T."/>
            <person name="Sisk P."/>
            <person name="Sykes S."/>
            <person name="Wortman J."/>
            <person name="Nusbaum C."/>
            <person name="Birren B."/>
        </authorList>
    </citation>
    <scope>NUCLEOTIDE SEQUENCE [LARGE SCALE GENOMIC DNA]</scope>
    <source>
        <strain evidence="3 4">San Antonio 1</strain>
    </source>
</reference>
<dbReference type="OrthoDB" id="392882at2759"/>
<feature type="compositionally biased region" description="Polar residues" evidence="2">
    <location>
        <begin position="832"/>
        <end position="856"/>
    </location>
</feature>
<feature type="region of interest" description="Disordered" evidence="2">
    <location>
        <begin position="305"/>
        <end position="359"/>
    </location>
</feature>
<evidence type="ECO:0000313" key="3">
    <source>
        <dbReference type="EMBL" id="EUD69099.1"/>
    </source>
</evidence>
<feature type="compositionally biased region" description="Basic and acidic residues" evidence="2">
    <location>
        <begin position="21"/>
        <end position="30"/>
    </location>
</feature>
<feature type="region of interest" description="Disordered" evidence="2">
    <location>
        <begin position="1098"/>
        <end position="1129"/>
    </location>
</feature>
<name>W7AJT7_9APIC</name>
<dbReference type="RefSeq" id="XP_008814625.1">
    <property type="nucleotide sequence ID" value="XM_008816403.1"/>
</dbReference>
<feature type="coiled-coil region" evidence="1">
    <location>
        <begin position="495"/>
        <end position="527"/>
    </location>
</feature>
<feature type="compositionally biased region" description="Basic and acidic residues" evidence="2">
    <location>
        <begin position="974"/>
        <end position="1004"/>
    </location>
</feature>
<evidence type="ECO:0000256" key="1">
    <source>
        <dbReference type="SAM" id="Coils"/>
    </source>
</evidence>
<gene>
    <name evidence="3" type="ORF">C922_00791</name>
</gene>
<evidence type="ECO:0000313" key="4">
    <source>
        <dbReference type="Proteomes" id="UP000030640"/>
    </source>
</evidence>
<feature type="region of interest" description="Disordered" evidence="2">
    <location>
        <begin position="868"/>
        <end position="896"/>
    </location>
</feature>
<dbReference type="VEuPathDB" id="PlasmoDB:C922_00791"/>
<proteinExistence type="predicted"/>
<feature type="region of interest" description="Disordered" evidence="2">
    <location>
        <begin position="473"/>
        <end position="495"/>
    </location>
</feature>
<dbReference type="Proteomes" id="UP000030640">
    <property type="component" value="Unassembled WGS sequence"/>
</dbReference>
<organism evidence="3 4">
    <name type="scientific">Plasmodium inui San Antonio 1</name>
    <dbReference type="NCBI Taxonomy" id="1237626"/>
    <lineage>
        <taxon>Eukaryota</taxon>
        <taxon>Sar</taxon>
        <taxon>Alveolata</taxon>
        <taxon>Apicomplexa</taxon>
        <taxon>Aconoidasida</taxon>
        <taxon>Haemosporida</taxon>
        <taxon>Plasmodiidae</taxon>
        <taxon>Plasmodium</taxon>
        <taxon>Plasmodium (Plasmodium)</taxon>
    </lineage>
</organism>
<keyword evidence="4" id="KW-1185">Reference proteome</keyword>
<protein>
    <submittedName>
        <fullName evidence="3">Uncharacterized protein</fullName>
    </submittedName>
</protein>
<feature type="region of interest" description="Disordered" evidence="2">
    <location>
        <begin position="967"/>
        <end position="1036"/>
    </location>
</feature>
<dbReference type="GeneID" id="20036065"/>
<feature type="region of interest" description="Disordered" evidence="2">
    <location>
        <begin position="795"/>
        <end position="856"/>
    </location>
</feature>
<feature type="compositionally biased region" description="Basic and acidic residues" evidence="2">
    <location>
        <begin position="665"/>
        <end position="677"/>
    </location>
</feature>